<evidence type="ECO:0000256" key="1">
    <source>
        <dbReference type="SAM" id="MobiDB-lite"/>
    </source>
</evidence>
<reference evidence="2" key="1">
    <citation type="submission" date="2021-01" db="EMBL/GenBank/DDBJ databases">
        <title>Whole genome shotgun sequence of Actinocatenispora rupis NBRC 107355.</title>
        <authorList>
            <person name="Komaki H."/>
            <person name="Tamura T."/>
        </authorList>
    </citation>
    <scope>NUCLEOTIDE SEQUENCE</scope>
    <source>
        <strain evidence="2">NBRC 107355</strain>
    </source>
</reference>
<organism evidence="2 3">
    <name type="scientific">Actinocatenispora rupis</name>
    <dbReference type="NCBI Taxonomy" id="519421"/>
    <lineage>
        <taxon>Bacteria</taxon>
        <taxon>Bacillati</taxon>
        <taxon>Actinomycetota</taxon>
        <taxon>Actinomycetes</taxon>
        <taxon>Micromonosporales</taxon>
        <taxon>Micromonosporaceae</taxon>
        <taxon>Actinocatenispora</taxon>
    </lineage>
</organism>
<name>A0A8J3NGV1_9ACTN</name>
<evidence type="ECO:0000313" key="3">
    <source>
        <dbReference type="Proteomes" id="UP000612808"/>
    </source>
</evidence>
<feature type="compositionally biased region" description="Low complexity" evidence="1">
    <location>
        <begin position="24"/>
        <end position="45"/>
    </location>
</feature>
<proteinExistence type="predicted"/>
<accession>A0A8J3NGV1</accession>
<evidence type="ECO:0000313" key="2">
    <source>
        <dbReference type="EMBL" id="GID16355.1"/>
    </source>
</evidence>
<comment type="caution">
    <text evidence="2">The sequence shown here is derived from an EMBL/GenBank/DDBJ whole genome shotgun (WGS) entry which is preliminary data.</text>
</comment>
<sequence>MTVTAAPGRCGALRPTYSRISHTVTRTVTATTAPTSPSTPTIVTRHLTTGTPATGPPRLRAAPPDRQARTAAVAG</sequence>
<feature type="region of interest" description="Disordered" evidence="1">
    <location>
        <begin position="24"/>
        <end position="75"/>
    </location>
</feature>
<dbReference type="AlphaFoldDB" id="A0A8J3NGV1"/>
<dbReference type="Proteomes" id="UP000612808">
    <property type="component" value="Unassembled WGS sequence"/>
</dbReference>
<dbReference type="EMBL" id="BOMB01000057">
    <property type="protein sequence ID" value="GID16355.1"/>
    <property type="molecule type" value="Genomic_DNA"/>
</dbReference>
<gene>
    <name evidence="2" type="ORF">Aru02nite_72440</name>
</gene>
<protein>
    <submittedName>
        <fullName evidence="2">Uncharacterized protein</fullName>
    </submittedName>
</protein>
<keyword evidence="3" id="KW-1185">Reference proteome</keyword>